<evidence type="ECO:0000313" key="2">
    <source>
        <dbReference type="EMBL" id="GCB81716.1"/>
    </source>
</evidence>
<keyword evidence="3" id="KW-1185">Reference proteome</keyword>
<dbReference type="Pfam" id="PF08785">
    <property type="entry name" value="Ku_PK_bind"/>
    <property type="match status" value="1"/>
</dbReference>
<proteinExistence type="predicted"/>
<protein>
    <recommendedName>
        <fullName evidence="1">Ku C-terminal domain-containing protein</fullName>
    </recommendedName>
</protein>
<organism evidence="2 3">
    <name type="scientific">Scyliorhinus torazame</name>
    <name type="common">Cloudy catshark</name>
    <name type="synonym">Catulus torazame</name>
    <dbReference type="NCBI Taxonomy" id="75743"/>
    <lineage>
        <taxon>Eukaryota</taxon>
        <taxon>Metazoa</taxon>
        <taxon>Chordata</taxon>
        <taxon>Craniata</taxon>
        <taxon>Vertebrata</taxon>
        <taxon>Chondrichthyes</taxon>
        <taxon>Elasmobranchii</taxon>
        <taxon>Galeomorphii</taxon>
        <taxon>Galeoidea</taxon>
        <taxon>Carcharhiniformes</taxon>
        <taxon>Scyliorhinidae</taxon>
        <taxon>Scyliorhinus</taxon>
    </lineage>
</organism>
<feature type="non-terminal residue" evidence="2">
    <location>
        <position position="1"/>
    </location>
</feature>
<dbReference type="SUPFAM" id="SSF101420">
    <property type="entry name" value="C-terminal domain of Ku80"/>
    <property type="match status" value="1"/>
</dbReference>
<dbReference type="Proteomes" id="UP000288216">
    <property type="component" value="Unassembled WGS sequence"/>
</dbReference>
<dbReference type="InterPro" id="IPR014893">
    <property type="entry name" value="Ku_PK_bind"/>
</dbReference>
<evidence type="ECO:0000313" key="3">
    <source>
        <dbReference type="Proteomes" id="UP000288216"/>
    </source>
</evidence>
<feature type="domain" description="Ku C-terminal" evidence="1">
    <location>
        <begin position="3"/>
        <end position="55"/>
    </location>
</feature>
<feature type="non-terminal residue" evidence="2">
    <location>
        <position position="55"/>
    </location>
</feature>
<dbReference type="EMBL" id="BFAA01022982">
    <property type="protein sequence ID" value="GCB81716.1"/>
    <property type="molecule type" value="Genomic_DNA"/>
</dbReference>
<gene>
    <name evidence="2" type="ORF">scyTo_0022556</name>
</gene>
<evidence type="ECO:0000259" key="1">
    <source>
        <dbReference type="Pfam" id="PF08785"/>
    </source>
</evidence>
<comment type="caution">
    <text evidence="2">The sequence shown here is derived from an EMBL/GenBank/DDBJ whole genome shotgun (WGS) entry which is preliminary data.</text>
</comment>
<name>A0A401Q8M7_SCYTO</name>
<sequence length="55" mass="6158">AGESKLFNMLLKTLKENVEAKGLQDFWKLIVKDAFTLITNDEAAESTVTIDEAKE</sequence>
<dbReference type="AlphaFoldDB" id="A0A401Q8M7"/>
<accession>A0A401Q8M7</accession>
<reference evidence="2 3" key="1">
    <citation type="journal article" date="2018" name="Nat. Ecol. Evol.">
        <title>Shark genomes provide insights into elasmobranch evolution and the origin of vertebrates.</title>
        <authorList>
            <person name="Hara Y"/>
            <person name="Yamaguchi K"/>
            <person name="Onimaru K"/>
            <person name="Kadota M"/>
            <person name="Koyanagi M"/>
            <person name="Keeley SD"/>
            <person name="Tatsumi K"/>
            <person name="Tanaka K"/>
            <person name="Motone F"/>
            <person name="Kageyama Y"/>
            <person name="Nozu R"/>
            <person name="Adachi N"/>
            <person name="Nishimura O"/>
            <person name="Nakagawa R"/>
            <person name="Tanegashima C"/>
            <person name="Kiyatake I"/>
            <person name="Matsumoto R"/>
            <person name="Murakumo K"/>
            <person name="Nishida K"/>
            <person name="Terakita A"/>
            <person name="Kuratani S"/>
            <person name="Sato K"/>
            <person name="Hyodo S Kuraku.S."/>
        </authorList>
    </citation>
    <scope>NUCLEOTIDE SEQUENCE [LARGE SCALE GENOMIC DNA]</scope>
</reference>
<dbReference type="InterPro" id="IPR036494">
    <property type="entry name" value="Ku_C_sf"/>
</dbReference>
<dbReference type="OrthoDB" id="30826at2759"/>
<dbReference type="STRING" id="75743.A0A401Q8M7"/>
<dbReference type="Gene3D" id="1.25.40.240">
    <property type="entry name" value="Ku, C-terminal domain"/>
    <property type="match status" value="1"/>
</dbReference>